<reference evidence="2" key="1">
    <citation type="journal article" date="2012" name="Mol. Plant Microbe Interact.">
        <title>A highly conserved effector in Fusarium oxysporum is required for full virulence on Arabidopsis.</title>
        <authorList>
            <person name="Thatcher L.F."/>
            <person name="Gardiner D.M."/>
            <person name="Kazan K."/>
            <person name="Manners J."/>
        </authorList>
    </citation>
    <scope>NUCLEOTIDE SEQUENCE [LARGE SCALE GENOMIC DNA]</scope>
    <source>
        <strain evidence="2">Fo5176</strain>
    </source>
</reference>
<name>A0A0D2XAE5_FUSOF</name>
<organism evidence="1 2">
    <name type="scientific">Fusarium oxysporum (strain Fo5176)</name>
    <name type="common">Fusarium vascular wilt</name>
    <dbReference type="NCBI Taxonomy" id="660025"/>
    <lineage>
        <taxon>Eukaryota</taxon>
        <taxon>Fungi</taxon>
        <taxon>Dikarya</taxon>
        <taxon>Ascomycota</taxon>
        <taxon>Pezizomycotina</taxon>
        <taxon>Sordariomycetes</taxon>
        <taxon>Hypocreomycetidae</taxon>
        <taxon>Hypocreales</taxon>
        <taxon>Nectriaceae</taxon>
        <taxon>Fusarium</taxon>
        <taxon>Fusarium oxysporum species complex</taxon>
    </lineage>
</organism>
<evidence type="ECO:0000313" key="2">
    <source>
        <dbReference type="Proteomes" id="UP000002489"/>
    </source>
</evidence>
<dbReference type="AlphaFoldDB" id="A0A0D2XAE5"/>
<protein>
    <submittedName>
        <fullName evidence="1">Uncharacterized protein</fullName>
    </submittedName>
</protein>
<dbReference type="Proteomes" id="UP000002489">
    <property type="component" value="Unassembled WGS sequence"/>
</dbReference>
<accession>A0A0D2XAE5</accession>
<reference evidence="1" key="2">
    <citation type="submission" date="2025-08" db="UniProtKB">
        <authorList>
            <consortium name="EnsemblFungi"/>
        </authorList>
    </citation>
    <scope>IDENTIFICATION</scope>
    <source>
        <strain evidence="1">4287 / CBS 123668 / FGSC 9935 / NRRL 34936</strain>
    </source>
</reference>
<sequence>MSDSVMMKQRTRFCVLALSSTTMLRMVPYRSNSENAHWTSTSRFVID</sequence>
<evidence type="ECO:0000313" key="1">
    <source>
        <dbReference type="EnsemblFungi" id="FOXG_00860P0"/>
    </source>
</evidence>
<dbReference type="EnsemblFungi" id="FOXG_00860T0">
    <property type="protein sequence ID" value="FOXG_00860P0"/>
    <property type="gene ID" value="FOXG_00860"/>
</dbReference>
<proteinExistence type="predicted"/>